<keyword evidence="2" id="KW-1185">Reference proteome</keyword>
<gene>
    <name evidence="1" type="ORF">EDB92DRAFT_2040844</name>
</gene>
<organism evidence="1 2">
    <name type="scientific">Lactarius akahatsu</name>
    <dbReference type="NCBI Taxonomy" id="416441"/>
    <lineage>
        <taxon>Eukaryota</taxon>
        <taxon>Fungi</taxon>
        <taxon>Dikarya</taxon>
        <taxon>Basidiomycota</taxon>
        <taxon>Agaricomycotina</taxon>
        <taxon>Agaricomycetes</taxon>
        <taxon>Russulales</taxon>
        <taxon>Russulaceae</taxon>
        <taxon>Lactarius</taxon>
    </lineage>
</organism>
<accession>A0AAD4LAN0</accession>
<evidence type="ECO:0000313" key="2">
    <source>
        <dbReference type="Proteomes" id="UP001201163"/>
    </source>
</evidence>
<dbReference type="AlphaFoldDB" id="A0AAD4LAN0"/>
<dbReference type="EMBL" id="JAKELL010000098">
    <property type="protein sequence ID" value="KAH8982577.1"/>
    <property type="molecule type" value="Genomic_DNA"/>
</dbReference>
<name>A0AAD4LAN0_9AGAM</name>
<evidence type="ECO:0000313" key="1">
    <source>
        <dbReference type="EMBL" id="KAH8982577.1"/>
    </source>
</evidence>
<reference evidence="1" key="1">
    <citation type="submission" date="2022-01" db="EMBL/GenBank/DDBJ databases">
        <title>Comparative genomics reveals a dynamic genome evolution in the ectomycorrhizal milk-cap (Lactarius) mushrooms.</title>
        <authorList>
            <consortium name="DOE Joint Genome Institute"/>
            <person name="Lebreton A."/>
            <person name="Tang N."/>
            <person name="Kuo A."/>
            <person name="LaButti K."/>
            <person name="Drula E."/>
            <person name="Barry K."/>
            <person name="Clum A."/>
            <person name="Lipzen A."/>
            <person name="Mousain D."/>
            <person name="Ng V."/>
            <person name="Wang R."/>
            <person name="Wang X."/>
            <person name="Dai Y."/>
            <person name="Henrissat B."/>
            <person name="Grigoriev I.V."/>
            <person name="Guerin-Laguette A."/>
            <person name="Yu F."/>
            <person name="Martin F.M."/>
        </authorList>
    </citation>
    <scope>NUCLEOTIDE SEQUENCE</scope>
    <source>
        <strain evidence="1">QP</strain>
    </source>
</reference>
<sequence>MASLHLHQYRKWCEANNFDLMLPEDTKQQREAALDSSLKTQRTTLATHFDPCEPDLTPYSDSAFEATTIAWLIQTNQPIQAFKSPAFKKMMDIMSQATCGITLPAPKKTHGHIVHMFKQQMFLLKKCLNVCV</sequence>
<comment type="caution">
    <text evidence="1">The sequence shown here is derived from an EMBL/GenBank/DDBJ whole genome shotgun (WGS) entry which is preliminary data.</text>
</comment>
<feature type="non-terminal residue" evidence="1">
    <location>
        <position position="1"/>
    </location>
</feature>
<protein>
    <submittedName>
        <fullName evidence="1">Uncharacterized protein</fullName>
    </submittedName>
</protein>
<dbReference type="Proteomes" id="UP001201163">
    <property type="component" value="Unassembled WGS sequence"/>
</dbReference>
<proteinExistence type="predicted"/>